<protein>
    <submittedName>
        <fullName evidence="1">Uncharacterized protein</fullName>
    </submittedName>
</protein>
<reference evidence="1 2" key="1">
    <citation type="submission" date="2020-02" db="EMBL/GenBank/DDBJ databases">
        <authorList>
            <person name="Hogendoorn C."/>
        </authorList>
    </citation>
    <scope>NUCLEOTIDE SEQUENCE [LARGE SCALE GENOMIC DNA]</scope>
    <source>
        <strain evidence="1">METHB21</strain>
    </source>
</reference>
<dbReference type="AlphaFoldDB" id="A0A8S0Y9V9"/>
<name>A0A8S0Y9V9_9GAMM</name>
<dbReference type="Proteomes" id="UP000494216">
    <property type="component" value="Unassembled WGS sequence"/>
</dbReference>
<organism evidence="1 2">
    <name type="scientific">Candidatus Methylobacter favarea</name>
    <dbReference type="NCBI Taxonomy" id="2707345"/>
    <lineage>
        <taxon>Bacteria</taxon>
        <taxon>Pseudomonadati</taxon>
        <taxon>Pseudomonadota</taxon>
        <taxon>Gammaproteobacteria</taxon>
        <taxon>Methylococcales</taxon>
        <taxon>Methylococcaceae</taxon>
        <taxon>Methylobacter</taxon>
    </lineage>
</organism>
<evidence type="ECO:0000313" key="2">
    <source>
        <dbReference type="Proteomes" id="UP000494216"/>
    </source>
</evidence>
<comment type="caution">
    <text evidence="1">The sequence shown here is derived from an EMBL/GenBank/DDBJ whole genome shotgun (WGS) entry which is preliminary data.</text>
</comment>
<dbReference type="EMBL" id="CADCXN010000056">
    <property type="protein sequence ID" value="CAA9890721.1"/>
    <property type="molecule type" value="Genomic_DNA"/>
</dbReference>
<sequence>MTFLVLVVFYPAWNLPGWIQISKHSYNFALEQWSYKGHCLAEAIFHVAGKYFLYRPLDGRIVLYAEFVQGTLRSVCLSPFSCVSTDGHYQRSDYRCTLKSNTRNYCHWALDLFGGLNLIGDCLIKQVTIYQ</sequence>
<accession>A0A8S0Y9V9</accession>
<proteinExistence type="predicted"/>
<keyword evidence="2" id="KW-1185">Reference proteome</keyword>
<evidence type="ECO:0000313" key="1">
    <source>
        <dbReference type="EMBL" id="CAA9890721.1"/>
    </source>
</evidence>
<gene>
    <name evidence="1" type="ORF">METHB2_280003</name>
</gene>